<keyword evidence="1" id="KW-1133">Transmembrane helix</keyword>
<organism evidence="2 3">
    <name type="scientific">Fusarium oxysporum f. sp. raphani 54005</name>
    <dbReference type="NCBI Taxonomy" id="1089458"/>
    <lineage>
        <taxon>Eukaryota</taxon>
        <taxon>Fungi</taxon>
        <taxon>Dikarya</taxon>
        <taxon>Ascomycota</taxon>
        <taxon>Pezizomycotina</taxon>
        <taxon>Sordariomycetes</taxon>
        <taxon>Hypocreomycetidae</taxon>
        <taxon>Hypocreales</taxon>
        <taxon>Nectriaceae</taxon>
        <taxon>Fusarium</taxon>
        <taxon>Fusarium oxysporum species complex</taxon>
    </lineage>
</organism>
<keyword evidence="1" id="KW-0812">Transmembrane</keyword>
<dbReference type="EMBL" id="KI979376">
    <property type="protein sequence ID" value="EXK77764.1"/>
    <property type="molecule type" value="Genomic_DNA"/>
</dbReference>
<dbReference type="Proteomes" id="UP000030663">
    <property type="component" value="Unassembled WGS sequence"/>
</dbReference>
<feature type="transmembrane region" description="Helical" evidence="1">
    <location>
        <begin position="50"/>
        <end position="71"/>
    </location>
</feature>
<evidence type="ECO:0000313" key="2">
    <source>
        <dbReference type="EMBL" id="EXK77764.1"/>
    </source>
</evidence>
<name>X0BH41_FUSOX</name>
<accession>X0BH41</accession>
<dbReference type="AlphaFoldDB" id="X0BH41"/>
<sequence>MALIPFNVFGPLAKVTQERKTARDDALEEGSLDTNTKHTDYTASVKTYTAIRTCWCMCLLFSVVLLVWLTAESQNIPAYGRLLLKIKSVDKTFDKIIQSIPKAKKITKAMRARGGVIHHLSEASKRTWAVKPMALDEIEFQAVGQQLISFFRGLSIIRKRARSTTQVDLEADIGESKPE</sequence>
<proteinExistence type="predicted"/>
<protein>
    <submittedName>
        <fullName evidence="2">Uncharacterized protein</fullName>
    </submittedName>
</protein>
<evidence type="ECO:0000313" key="3">
    <source>
        <dbReference type="Proteomes" id="UP000030663"/>
    </source>
</evidence>
<dbReference type="OrthoDB" id="10305574at2759"/>
<dbReference type="HOGENOM" id="CLU_1503515_0_0_1"/>
<keyword evidence="3" id="KW-1185">Reference proteome</keyword>
<gene>
    <name evidence="2" type="ORF">FOQG_17533</name>
</gene>
<keyword evidence="1" id="KW-0472">Membrane</keyword>
<evidence type="ECO:0000256" key="1">
    <source>
        <dbReference type="SAM" id="Phobius"/>
    </source>
</evidence>
<reference evidence="2 3" key="1">
    <citation type="submission" date="2011-11" db="EMBL/GenBank/DDBJ databases">
        <title>The Genome Sequence of Fusarium oxysporum PHW815.</title>
        <authorList>
            <consortium name="The Broad Institute Genome Sequencing Platform"/>
            <person name="Ma L.-J."/>
            <person name="Gale L.R."/>
            <person name="Schwartz D.C."/>
            <person name="Zhou S."/>
            <person name="Corby-Kistler H."/>
            <person name="Young S.K."/>
            <person name="Zeng Q."/>
            <person name="Gargeya S."/>
            <person name="Fitzgerald M."/>
            <person name="Haas B."/>
            <person name="Abouelleil A."/>
            <person name="Alvarado L."/>
            <person name="Arachchi H.M."/>
            <person name="Berlin A."/>
            <person name="Brown A."/>
            <person name="Chapman S.B."/>
            <person name="Chen Z."/>
            <person name="Dunbar C."/>
            <person name="Freedman E."/>
            <person name="Gearin G."/>
            <person name="Goldberg J."/>
            <person name="Griggs A."/>
            <person name="Gujja S."/>
            <person name="Heiman D."/>
            <person name="Howarth C."/>
            <person name="Larson L."/>
            <person name="Lui A."/>
            <person name="MacDonald P.J.P."/>
            <person name="Montmayeur A."/>
            <person name="Murphy C."/>
            <person name="Neiman D."/>
            <person name="Pearson M."/>
            <person name="Priest M."/>
            <person name="Roberts A."/>
            <person name="Saif S."/>
            <person name="Shea T."/>
            <person name="Shenoy N."/>
            <person name="Sisk P."/>
            <person name="Stolte C."/>
            <person name="Sykes S."/>
            <person name="Wortman J."/>
            <person name="Nusbaum C."/>
            <person name="Birren B."/>
        </authorList>
    </citation>
    <scope>NUCLEOTIDE SEQUENCE [LARGE SCALE GENOMIC DNA]</scope>
    <source>
        <strain evidence="2 3">54005</strain>
    </source>
</reference>